<accession>A0A8S5N8L3</accession>
<dbReference type="EMBL" id="BK015093">
    <property type="protein sequence ID" value="DAD90711.1"/>
    <property type="molecule type" value="Genomic_DNA"/>
</dbReference>
<feature type="compositionally biased region" description="Basic and acidic residues" evidence="1">
    <location>
        <begin position="142"/>
        <end position="155"/>
    </location>
</feature>
<dbReference type="InterPro" id="IPR009363">
    <property type="entry name" value="Phage_Mu_Gp16"/>
</dbReference>
<organism evidence="2">
    <name type="scientific">Myoviridae sp. ct5hB2</name>
    <dbReference type="NCBI Taxonomy" id="2826614"/>
    <lineage>
        <taxon>Viruses</taxon>
        <taxon>Duplodnaviria</taxon>
        <taxon>Heunggongvirae</taxon>
        <taxon>Uroviricota</taxon>
        <taxon>Caudoviricetes</taxon>
    </lineage>
</organism>
<name>A0A8S5N8L3_9CAUD</name>
<sequence>MRKQGTKVSIRTLWGLAKSPELSLDDEDLYSLVERETGKDSLRALTQGELDRVAQILEIQKDQGKKQTAGQRSYGRGRPETAAQRRKIYCLTQELGWADNPKRIQGFIQSLFGKGDTVRVYRLEWLTREQCSIVIEALKKMAERKGQEDGEKEVPADDAEGEGGTGAGQKRAAGEGDPSPG</sequence>
<evidence type="ECO:0000256" key="1">
    <source>
        <dbReference type="SAM" id="MobiDB-lite"/>
    </source>
</evidence>
<evidence type="ECO:0000313" key="2">
    <source>
        <dbReference type="EMBL" id="DAD90711.1"/>
    </source>
</evidence>
<proteinExistence type="predicted"/>
<feature type="region of interest" description="Disordered" evidence="1">
    <location>
        <begin position="142"/>
        <end position="181"/>
    </location>
</feature>
<evidence type="ECO:0008006" key="3">
    <source>
        <dbReference type="Google" id="ProtNLM"/>
    </source>
</evidence>
<dbReference type="Pfam" id="PF06252">
    <property type="entry name" value="GemA"/>
    <property type="match status" value="1"/>
</dbReference>
<reference evidence="2" key="1">
    <citation type="journal article" date="2021" name="Proc. Natl. Acad. Sci. U.S.A.">
        <title>A Catalog of Tens of Thousands of Viruses from Human Metagenomes Reveals Hidden Associations with Chronic Diseases.</title>
        <authorList>
            <person name="Tisza M.J."/>
            <person name="Buck C.B."/>
        </authorList>
    </citation>
    <scope>NUCLEOTIDE SEQUENCE</scope>
    <source>
        <strain evidence="2">Ct5hB2</strain>
    </source>
</reference>
<protein>
    <recommendedName>
        <fullName evidence="3">Regulatory protein GemA</fullName>
    </recommendedName>
</protein>